<proteinExistence type="predicted"/>
<accession>A0A836KGQ9</accession>
<gene>
    <name evidence="1" type="ORF">LSCM4_02844</name>
</gene>
<evidence type="ECO:0000313" key="1">
    <source>
        <dbReference type="EMBL" id="KAG5470150.1"/>
    </source>
</evidence>
<dbReference type="GeneID" id="92358798"/>
<dbReference type="KEGG" id="loi:92358798"/>
<keyword evidence="2" id="KW-1185">Reference proteome</keyword>
<dbReference type="RefSeq" id="XP_067060416.1">
    <property type="nucleotide sequence ID" value="XM_067204864.1"/>
</dbReference>
<reference evidence="2" key="2">
    <citation type="journal article" date="2021" name="Sci. Data">
        <title>Chromosome-scale genome sequencing, assembly and annotation of six genomes from subfamily Leishmaniinae.</title>
        <authorList>
            <person name="Almutairi H."/>
            <person name="Urbaniak M.D."/>
            <person name="Bates M.D."/>
            <person name="Jariyapan N."/>
            <person name="Kwakye-Nuako G."/>
            <person name="Thomaz Soccol V."/>
            <person name="Al-Salem W.S."/>
            <person name="Dillon R.J."/>
            <person name="Bates P.A."/>
            <person name="Gatherer D."/>
        </authorList>
    </citation>
    <scope>NUCLEOTIDE SEQUENCE [LARGE SCALE GENOMIC DNA]</scope>
</reference>
<dbReference type="Proteomes" id="UP000674143">
    <property type="component" value="Unassembled WGS sequence"/>
</dbReference>
<protein>
    <submittedName>
        <fullName evidence="1">Uncharacterized protein</fullName>
    </submittedName>
</protein>
<sequence>MEAPANAKQMQLEVVQVGLTTDVLTMPPEEFVSLHLQPLQDDTWIRHAELVHMDNFVDTEGGERVKQEILKDYTHEKERLGTYRSDPILEGMVYQEQFMEAYRKDAHTVDSDKAHTYRSRLLEEHRRARAIKNVEA</sequence>
<evidence type="ECO:0000313" key="2">
    <source>
        <dbReference type="Proteomes" id="UP000674143"/>
    </source>
</evidence>
<organism evidence="1 2">
    <name type="scientific">Leishmania orientalis</name>
    <dbReference type="NCBI Taxonomy" id="2249476"/>
    <lineage>
        <taxon>Eukaryota</taxon>
        <taxon>Discoba</taxon>
        <taxon>Euglenozoa</taxon>
        <taxon>Kinetoplastea</taxon>
        <taxon>Metakinetoplastina</taxon>
        <taxon>Trypanosomatida</taxon>
        <taxon>Trypanosomatidae</taxon>
        <taxon>Leishmaniinae</taxon>
        <taxon>Leishmania</taxon>
    </lineage>
</organism>
<comment type="caution">
    <text evidence="1">The sequence shown here is derived from an EMBL/GenBank/DDBJ whole genome shotgun (WGS) entry which is preliminary data.</text>
</comment>
<name>A0A836KGQ9_9TRYP</name>
<dbReference type="EMBL" id="JAFHLR010000032">
    <property type="protein sequence ID" value="KAG5470150.1"/>
    <property type="molecule type" value="Genomic_DNA"/>
</dbReference>
<reference evidence="2" key="1">
    <citation type="journal article" date="2021" name="Microbiol. Resour. Announc.">
        <title>LGAAP: Leishmaniinae Genome Assembly and Annotation Pipeline.</title>
        <authorList>
            <person name="Almutairi H."/>
            <person name="Urbaniak M.D."/>
            <person name="Bates M.D."/>
            <person name="Jariyapan N."/>
            <person name="Kwakye-Nuako G."/>
            <person name="Thomaz-Soccol V."/>
            <person name="Al-Salem W.S."/>
            <person name="Dillon R.J."/>
            <person name="Bates P.A."/>
            <person name="Gatherer D."/>
        </authorList>
    </citation>
    <scope>NUCLEOTIDE SEQUENCE [LARGE SCALE GENOMIC DNA]</scope>
</reference>
<dbReference type="AlphaFoldDB" id="A0A836KGQ9"/>